<dbReference type="InterPro" id="IPR016162">
    <property type="entry name" value="Ald_DH_N"/>
</dbReference>
<dbReference type="KEGG" id="hli:HLI_16465"/>
<evidence type="ECO:0000256" key="2">
    <source>
        <dbReference type="ARBA" id="ARBA00022857"/>
    </source>
</evidence>
<dbReference type="PANTHER" id="PTHR42991:SF1">
    <property type="entry name" value="ALDEHYDE DEHYDROGENASE"/>
    <property type="match status" value="1"/>
</dbReference>
<dbReference type="PANTHER" id="PTHR42991">
    <property type="entry name" value="ALDEHYDE DEHYDROGENASE"/>
    <property type="match status" value="1"/>
</dbReference>
<dbReference type="InterPro" id="IPR016160">
    <property type="entry name" value="Ald_DH_CS_CYS"/>
</dbReference>
<dbReference type="PROSITE" id="PS00070">
    <property type="entry name" value="ALDEHYDE_DEHYDR_CYS"/>
    <property type="match status" value="1"/>
</dbReference>
<dbReference type="RefSeq" id="WP_128525951.1">
    <property type="nucleotide sequence ID" value="NZ_CP026118.1"/>
</dbReference>
<dbReference type="InterPro" id="IPR016163">
    <property type="entry name" value="Ald_DH_C"/>
</dbReference>
<dbReference type="FunFam" id="3.40.605.10:FF:000007">
    <property type="entry name" value="NAD/NADP-dependent betaine aldehyde dehydrogenase"/>
    <property type="match status" value="1"/>
</dbReference>
<evidence type="ECO:0000256" key="3">
    <source>
        <dbReference type="ARBA" id="ARBA00023002"/>
    </source>
</evidence>
<dbReference type="InterPro" id="IPR029510">
    <property type="entry name" value="Ald_DH_CS_GLU"/>
</dbReference>
<evidence type="ECO:0000256" key="1">
    <source>
        <dbReference type="ARBA" id="ARBA00009986"/>
    </source>
</evidence>
<dbReference type="InterPro" id="IPR051020">
    <property type="entry name" value="ALDH-related_metabolic_enz"/>
</dbReference>
<name>A0A410MG53_9BACI</name>
<dbReference type="Gene3D" id="3.40.309.10">
    <property type="entry name" value="Aldehyde Dehydrogenase, Chain A, domain 2"/>
    <property type="match status" value="1"/>
</dbReference>
<dbReference type="Proteomes" id="UP000287756">
    <property type="component" value="Chromosome"/>
</dbReference>
<dbReference type="EMBL" id="CP026118">
    <property type="protein sequence ID" value="QAS53683.1"/>
    <property type="molecule type" value="Genomic_DNA"/>
</dbReference>
<dbReference type="FunFam" id="3.40.309.10:FF:000022">
    <property type="entry name" value="NADP-dependent glyceraldehyde-3-phosphate dehydrogenase"/>
    <property type="match status" value="1"/>
</dbReference>
<reference evidence="7 8" key="1">
    <citation type="submission" date="2018-01" db="EMBL/GenBank/DDBJ databases">
        <title>The whole genome sequencing and assembly of Halobacillus litoralis ERB031 strain.</title>
        <authorList>
            <person name="Lee S.-J."/>
            <person name="Park M.-K."/>
            <person name="Kim J.-Y."/>
            <person name="Lee Y.-J."/>
            <person name="Yi H."/>
            <person name="Bahn Y.-S."/>
            <person name="Kim J.F."/>
            <person name="Lee D.-W."/>
        </authorList>
    </citation>
    <scope>NUCLEOTIDE SEQUENCE [LARGE SCALE GENOMIC DNA]</scope>
    <source>
        <strain evidence="7 8">ERB 031</strain>
    </source>
</reference>
<evidence type="ECO:0000313" key="8">
    <source>
        <dbReference type="Proteomes" id="UP000287756"/>
    </source>
</evidence>
<dbReference type="GO" id="GO:0008911">
    <property type="term" value="F:lactaldehyde dehydrogenase (NAD+) activity"/>
    <property type="evidence" value="ECO:0007669"/>
    <property type="project" value="TreeGrafter"/>
</dbReference>
<organism evidence="7 8">
    <name type="scientific">Halobacillus litoralis</name>
    <dbReference type="NCBI Taxonomy" id="45668"/>
    <lineage>
        <taxon>Bacteria</taxon>
        <taxon>Bacillati</taxon>
        <taxon>Bacillota</taxon>
        <taxon>Bacilli</taxon>
        <taxon>Bacillales</taxon>
        <taxon>Bacillaceae</taxon>
        <taxon>Halobacillus</taxon>
    </lineage>
</organism>
<keyword evidence="2" id="KW-0521">NADP</keyword>
<comment type="similarity">
    <text evidence="1 5">Belongs to the aldehyde dehydrogenase family.</text>
</comment>
<dbReference type="PROSITE" id="PS00687">
    <property type="entry name" value="ALDEHYDE_DEHYDR_GLU"/>
    <property type="match status" value="1"/>
</dbReference>
<accession>A0A410MG53</accession>
<sequence>MIISVSIANVKNTDTKEIYSVTGNQLLGNLDLMSQKQVSEAIHNASDAQTQWAETELYKRAEILHNWADKLVENQQEIAQMVSEEVGKGLASAQKEVVRTADLIRYTAEEGVRYHGDMMKGDSFKGGSKDKIAMVEQEPLGVVLAISPFNYPVNLAASKIAPALITGNSVVFKPATQGALSGQLMIKALLETDLPEGVIQFVTGKGSEIGDFIVTHPKIDMVTFTGSTEVGQSISQQAKMIPVVLELGGKDPAIVLEDADLELAAKNIVGGAFSYSGQRCTAIKRVLVADSAADELAEKIKKEMDQLSVGSPADNATITPLINDEAADKVENLIIDAIEKGAELVVGNKREDNLIYPTLLDNVTSDMEIAWTEPFGPVLPIIRIQNEDDYVAISNESQYGLQASIFTEDVKKAMHIGSKLEVGSVQYNAKTERGPDHFPFIGAKNSGLGSQGIRRSIESMTRDKVFILNM</sequence>
<evidence type="ECO:0000259" key="6">
    <source>
        <dbReference type="Pfam" id="PF00171"/>
    </source>
</evidence>
<evidence type="ECO:0000256" key="5">
    <source>
        <dbReference type="RuleBase" id="RU003345"/>
    </source>
</evidence>
<dbReference type="OrthoDB" id="9762913at2"/>
<feature type="domain" description="Aldehyde dehydrogenase" evidence="6">
    <location>
        <begin position="15"/>
        <end position="464"/>
    </location>
</feature>
<dbReference type="InterPro" id="IPR016161">
    <property type="entry name" value="Ald_DH/histidinol_DH"/>
</dbReference>
<dbReference type="Pfam" id="PF00171">
    <property type="entry name" value="Aldedh"/>
    <property type="match status" value="1"/>
</dbReference>
<protein>
    <submittedName>
        <fullName evidence="7">NADP-dependent glyceraldehyde-3-phosphate dehydrogenase</fullName>
    </submittedName>
</protein>
<dbReference type="AlphaFoldDB" id="A0A410MG53"/>
<evidence type="ECO:0000313" key="7">
    <source>
        <dbReference type="EMBL" id="QAS53683.1"/>
    </source>
</evidence>
<proteinExistence type="inferred from homology"/>
<dbReference type="InterPro" id="IPR015590">
    <property type="entry name" value="Aldehyde_DH_dom"/>
</dbReference>
<dbReference type="SUPFAM" id="SSF53720">
    <property type="entry name" value="ALDH-like"/>
    <property type="match status" value="1"/>
</dbReference>
<evidence type="ECO:0000256" key="4">
    <source>
        <dbReference type="PROSITE-ProRule" id="PRU10007"/>
    </source>
</evidence>
<keyword evidence="3 5" id="KW-0560">Oxidoreductase</keyword>
<dbReference type="CDD" id="cd07082">
    <property type="entry name" value="ALDH_F11_NP-GAPDH"/>
    <property type="match status" value="1"/>
</dbReference>
<dbReference type="Gene3D" id="3.40.605.10">
    <property type="entry name" value="Aldehyde Dehydrogenase, Chain A, domain 1"/>
    <property type="match status" value="1"/>
</dbReference>
<gene>
    <name evidence="7" type="ORF">HLI_16465</name>
</gene>
<feature type="active site" evidence="4">
    <location>
        <position position="246"/>
    </location>
</feature>